<feature type="domain" description="VOC" evidence="2">
    <location>
        <begin position="6"/>
        <end position="121"/>
    </location>
</feature>
<comment type="caution">
    <text evidence="3">The sequence shown here is derived from an EMBL/GenBank/DDBJ whole genome shotgun (WGS) entry which is preliminary data.</text>
</comment>
<dbReference type="PANTHER" id="PTHR43048:SF6">
    <property type="entry name" value="BLR8189 PROTEIN"/>
    <property type="match status" value="1"/>
</dbReference>
<proteinExistence type="predicted"/>
<dbReference type="PROSITE" id="PS00934">
    <property type="entry name" value="GLYOXALASE_I_1"/>
    <property type="match status" value="1"/>
</dbReference>
<feature type="domain" description="VOC" evidence="2">
    <location>
        <begin position="139"/>
        <end position="249"/>
    </location>
</feature>
<organism evidence="3 4">
    <name type="scientific">Ruminiclostridium cellobioparum subsp. termitidis CT1112</name>
    <dbReference type="NCBI Taxonomy" id="1195236"/>
    <lineage>
        <taxon>Bacteria</taxon>
        <taxon>Bacillati</taxon>
        <taxon>Bacillota</taxon>
        <taxon>Clostridia</taxon>
        <taxon>Eubacteriales</taxon>
        <taxon>Oscillospiraceae</taxon>
        <taxon>Ruminiclostridium</taxon>
    </lineage>
</organism>
<dbReference type="GO" id="GO:0046491">
    <property type="term" value="P:L-methylmalonyl-CoA metabolic process"/>
    <property type="evidence" value="ECO:0007669"/>
    <property type="project" value="TreeGrafter"/>
</dbReference>
<evidence type="ECO:0000256" key="1">
    <source>
        <dbReference type="ARBA" id="ARBA00022723"/>
    </source>
</evidence>
<dbReference type="PATRIC" id="fig|1195236.3.peg.1958"/>
<dbReference type="eggNOG" id="COG0346">
    <property type="taxonomic scope" value="Bacteria"/>
</dbReference>
<dbReference type="PANTHER" id="PTHR43048">
    <property type="entry name" value="METHYLMALONYL-COA EPIMERASE"/>
    <property type="match status" value="1"/>
</dbReference>
<dbReference type="STRING" id="1195236.CTER_1630"/>
<accession>S0FKT3</accession>
<keyword evidence="4" id="KW-1185">Reference proteome</keyword>
<dbReference type="InterPro" id="IPR029068">
    <property type="entry name" value="Glyas_Bleomycin-R_OHBP_Dase"/>
</dbReference>
<dbReference type="Gene3D" id="3.10.180.10">
    <property type="entry name" value="2,3-Dihydroxybiphenyl 1,2-Dioxygenase, domain 1"/>
    <property type="match status" value="2"/>
</dbReference>
<reference evidence="3 4" key="1">
    <citation type="journal article" date="2013" name="Genome Announc.">
        <title>Draft Genome Sequence of the Cellulolytic, Mesophilic, Anaerobic Bacterium Clostridium termitidis Strain CT1112 (DSM 5398).</title>
        <authorList>
            <person name="Lal S."/>
            <person name="Ramachandran U."/>
            <person name="Zhang X."/>
            <person name="Munir R."/>
            <person name="Sparling R."/>
            <person name="Levin D.B."/>
        </authorList>
    </citation>
    <scope>NUCLEOTIDE SEQUENCE [LARGE SCALE GENOMIC DNA]</scope>
    <source>
        <strain evidence="3 4">CT1112</strain>
    </source>
</reference>
<evidence type="ECO:0000259" key="2">
    <source>
        <dbReference type="PROSITE" id="PS51819"/>
    </source>
</evidence>
<dbReference type="InterPro" id="IPR051785">
    <property type="entry name" value="MMCE/EMCE_epimerase"/>
</dbReference>
<evidence type="ECO:0000313" key="4">
    <source>
        <dbReference type="Proteomes" id="UP000014155"/>
    </source>
</evidence>
<dbReference type="AlphaFoldDB" id="S0FKT3"/>
<sequence>MSYIQGLSHINIKVEDVDAAVRFYCEGLGLHLKRRDRRGAIITTPDNIILEITGNGAFVQNTSGITHICLNTYDVDAAFERALAFGAAISRPQNPEPYTYKDLRMAFVSTPTGEEIEMWYIQKGDIFREPVVNHQYIKCLTHVAVTVPDMSASIKFYEALGARLKVDWEWGCSIQLPDMRELELFTGGEYSDNKNGYTHFCFYTEDVDAAAQKIAAIGGQILGPGYDWSNLRICFCKGPAGEVIELFQMYHDHREPDVYDTYPDKLPDLFA</sequence>
<dbReference type="InterPro" id="IPR037523">
    <property type="entry name" value="VOC_core"/>
</dbReference>
<dbReference type="GO" id="GO:0004462">
    <property type="term" value="F:lactoylglutathione lyase activity"/>
    <property type="evidence" value="ECO:0007669"/>
    <property type="project" value="InterPro"/>
</dbReference>
<name>S0FKT3_RUMCE</name>
<dbReference type="Pfam" id="PF00903">
    <property type="entry name" value="Glyoxalase"/>
    <property type="match status" value="2"/>
</dbReference>
<dbReference type="InterPro" id="IPR004360">
    <property type="entry name" value="Glyas_Fos-R_dOase_dom"/>
</dbReference>
<dbReference type="GO" id="GO:0051213">
    <property type="term" value="F:dioxygenase activity"/>
    <property type="evidence" value="ECO:0007669"/>
    <property type="project" value="UniProtKB-KW"/>
</dbReference>
<keyword evidence="3" id="KW-0223">Dioxygenase</keyword>
<dbReference type="RefSeq" id="WP_004625199.1">
    <property type="nucleotide sequence ID" value="NZ_AORV01000027.1"/>
</dbReference>
<protein>
    <submittedName>
        <fullName evidence="3">Glyoxalase/Bleomycin resistance protein/Dioxygenase superfamily</fullName>
    </submittedName>
</protein>
<dbReference type="CDD" id="cd06587">
    <property type="entry name" value="VOC"/>
    <property type="match status" value="2"/>
</dbReference>
<dbReference type="Proteomes" id="UP000014155">
    <property type="component" value="Unassembled WGS sequence"/>
</dbReference>
<dbReference type="InterPro" id="IPR018146">
    <property type="entry name" value="Glyoxalase_1_CS"/>
</dbReference>
<dbReference type="SUPFAM" id="SSF54593">
    <property type="entry name" value="Glyoxalase/Bleomycin resistance protein/Dihydroxybiphenyl dioxygenase"/>
    <property type="match status" value="2"/>
</dbReference>
<evidence type="ECO:0000313" key="3">
    <source>
        <dbReference type="EMBL" id="EMS72482.1"/>
    </source>
</evidence>
<dbReference type="EMBL" id="AORV01000027">
    <property type="protein sequence ID" value="EMS72482.1"/>
    <property type="molecule type" value="Genomic_DNA"/>
</dbReference>
<dbReference type="PROSITE" id="PS51819">
    <property type="entry name" value="VOC"/>
    <property type="match status" value="2"/>
</dbReference>
<gene>
    <name evidence="3" type="ORF">CTER_1630</name>
</gene>
<dbReference type="GO" id="GO:0004493">
    <property type="term" value="F:methylmalonyl-CoA epimerase activity"/>
    <property type="evidence" value="ECO:0007669"/>
    <property type="project" value="TreeGrafter"/>
</dbReference>
<dbReference type="GO" id="GO:0046872">
    <property type="term" value="F:metal ion binding"/>
    <property type="evidence" value="ECO:0007669"/>
    <property type="project" value="UniProtKB-KW"/>
</dbReference>
<keyword evidence="3" id="KW-0560">Oxidoreductase</keyword>
<keyword evidence="1" id="KW-0479">Metal-binding</keyword>